<dbReference type="OMA" id="KTLQIMH"/>
<dbReference type="InterPro" id="IPR032675">
    <property type="entry name" value="LRR_dom_sf"/>
</dbReference>
<name>A0A0K3CC02_RHOTO</name>
<protein>
    <submittedName>
        <fullName evidence="3">BY PROTMAP: gi|472588487|gb|EMS25959.1| F-box domain, cyclin-like domain containing protein [Rhodosporidium toruloides NP11] gi|647396279|emb|CDR38303.1| RHTO0S03e07998g1_1 [Rhodosporidium toruloides]</fullName>
    </submittedName>
</protein>
<feature type="compositionally biased region" description="Polar residues" evidence="1">
    <location>
        <begin position="1"/>
        <end position="12"/>
    </location>
</feature>
<dbReference type="PROSITE" id="PS50181">
    <property type="entry name" value="FBOX"/>
    <property type="match status" value="1"/>
</dbReference>
<dbReference type="SUPFAM" id="SSF52047">
    <property type="entry name" value="RNI-like"/>
    <property type="match status" value="1"/>
</dbReference>
<feature type="domain" description="F-box" evidence="2">
    <location>
        <begin position="42"/>
        <end position="99"/>
    </location>
</feature>
<reference evidence="3 4" key="1">
    <citation type="submission" date="2015-07" db="EMBL/GenBank/DDBJ databases">
        <authorList>
            <person name="Cajimat M.N.B."/>
            <person name="Milazzo M.L."/>
            <person name="Fulhorst C.F."/>
        </authorList>
    </citation>
    <scope>NUCLEOTIDE SEQUENCE [LARGE SCALE GENOMIC DNA]</scope>
    <source>
        <strain evidence="3">Single colony</strain>
    </source>
</reference>
<gene>
    <name evidence="3" type="primary">FGENESH: predicted gene_1.537</name>
    <name evidence="3" type="ORF">BN2166_0005370</name>
</gene>
<evidence type="ECO:0000313" key="4">
    <source>
        <dbReference type="Proteomes" id="UP000199069"/>
    </source>
</evidence>
<dbReference type="Proteomes" id="UP000199069">
    <property type="component" value="Unassembled WGS sequence"/>
</dbReference>
<evidence type="ECO:0000256" key="1">
    <source>
        <dbReference type="SAM" id="MobiDB-lite"/>
    </source>
</evidence>
<sequence length="495" mass="55742">MSYTDDQSSDGSPTLRARRSYPSSCHSPPADTSSAQLDTKFAFPLLDLPSEIILVVIAHVDERDLSPTFPTGPCPELLNLASTDRKFNELCRPLIWRTVRYTPATHFRPAEYREMRSLATFWDILRERDKEGTPLPVLALSLDEVYSHDGPLGVEHELVADEQEVALEIIDYLARSTLQVFFCKEFMLSLAGGHRLLDIIAASSTLSAVRLNQVSCWPPLLNLHERINGLGRVKTLQIMHSDPAFFQLVHVTPNLDSLLLWPSSRRIATYMDSIKTMLPQLRNLSLDSVHGASAFRKLADEILRLSYTGLTLPLEELFLEGPLSSVDFAVLVSSLAHLPNLRRLALYQCRNPTPTLFDQLHKVVPQLKALTIVAGDCHEGEEWPEDLEAYLPSLSRFTDLRFFAFDRRTPTPVDQAGEPVYAAQSQLEFAALSRVGKVCSTLTEAVAIVSDVSEGTTGYFASYEREKGRTRINLRLKTVNDFLISWERWVRVEED</sequence>
<keyword evidence="4" id="KW-1185">Reference proteome</keyword>
<evidence type="ECO:0000259" key="2">
    <source>
        <dbReference type="PROSITE" id="PS50181"/>
    </source>
</evidence>
<dbReference type="Gene3D" id="3.80.10.10">
    <property type="entry name" value="Ribonuclease Inhibitor"/>
    <property type="match status" value="1"/>
</dbReference>
<dbReference type="EMBL" id="CWKI01000001">
    <property type="protein sequence ID" value="CTR04676.1"/>
    <property type="molecule type" value="Genomic_DNA"/>
</dbReference>
<proteinExistence type="predicted"/>
<feature type="region of interest" description="Disordered" evidence="1">
    <location>
        <begin position="1"/>
        <end position="34"/>
    </location>
</feature>
<organism evidence="3 4">
    <name type="scientific">Rhodotorula toruloides</name>
    <name type="common">Yeast</name>
    <name type="synonym">Rhodosporidium toruloides</name>
    <dbReference type="NCBI Taxonomy" id="5286"/>
    <lineage>
        <taxon>Eukaryota</taxon>
        <taxon>Fungi</taxon>
        <taxon>Dikarya</taxon>
        <taxon>Basidiomycota</taxon>
        <taxon>Pucciniomycotina</taxon>
        <taxon>Microbotryomycetes</taxon>
        <taxon>Sporidiobolales</taxon>
        <taxon>Sporidiobolaceae</taxon>
        <taxon>Rhodotorula</taxon>
    </lineage>
</organism>
<accession>A0A0K3CC02</accession>
<dbReference type="AlphaFoldDB" id="A0A0K3CC02"/>
<feature type="compositionally biased region" description="Polar residues" evidence="1">
    <location>
        <begin position="21"/>
        <end position="34"/>
    </location>
</feature>
<dbReference type="InterPro" id="IPR001810">
    <property type="entry name" value="F-box_dom"/>
</dbReference>
<evidence type="ECO:0000313" key="3">
    <source>
        <dbReference type="EMBL" id="CTR04676.1"/>
    </source>
</evidence>